<evidence type="ECO:0000256" key="4">
    <source>
        <dbReference type="ARBA" id="ARBA00022989"/>
    </source>
</evidence>
<evidence type="ECO:0000256" key="6">
    <source>
        <dbReference type="SAM" id="Phobius"/>
    </source>
</evidence>
<evidence type="ECO:0000256" key="1">
    <source>
        <dbReference type="ARBA" id="ARBA00004651"/>
    </source>
</evidence>
<feature type="transmembrane region" description="Helical" evidence="6">
    <location>
        <begin position="130"/>
        <end position="151"/>
    </location>
</feature>
<keyword evidence="5 6" id="KW-0472">Membrane</keyword>
<feature type="transmembrane region" description="Helical" evidence="6">
    <location>
        <begin position="337"/>
        <end position="356"/>
    </location>
</feature>
<sequence>MTDGSERDHDAPAEGGGGHLRTHAKGLSAIAIATIVGVLASFVFQIVSARYLAPAEFGLLAAFFVVVNVAAIGSSSLQNLVTVHTASALTTDGAEKRWHRWPVDALVLGGIGLIVVAALSPVLAQSLDTQVWVILAAAACIPLSFLFAQYLGLLQGSGRVASAVWWSTQSLVIRVALTFLVVLIGLGLSGVIGAVVAATLVALIGAWWAARNIPRPVQGAFSAAGLTIIVLTVSFAWLTSSDVLLLRAGASETLAGQYAAVAVLVKAAFLLPSTLSLYLLPRFVRNRDNPRLMRLGVLATAGLAAVTGIALVLFFLLFGPLVISLLYGSAYEQAAELLVPVSLAYLPWIVAQGMLIRMTASASKVAATVLVLSVAGQWIAFTSVIPDVGALLVSQAVIGSVVLIAFIAVEFAHARTASQGENR</sequence>
<feature type="transmembrane region" description="Helical" evidence="6">
    <location>
        <begin position="217"/>
        <end position="238"/>
    </location>
</feature>
<comment type="subcellular location">
    <subcellularLocation>
        <location evidence="1">Cell membrane</location>
        <topology evidence="1">Multi-pass membrane protein</topology>
    </subcellularLocation>
</comment>
<dbReference type="InterPro" id="IPR050833">
    <property type="entry name" value="Poly_Biosynth_Transport"/>
</dbReference>
<dbReference type="EMBL" id="CP028913">
    <property type="protein sequence ID" value="AWB95910.1"/>
    <property type="molecule type" value="Genomic_DNA"/>
</dbReference>
<keyword evidence="4 6" id="KW-1133">Transmembrane helix</keyword>
<dbReference type="Proteomes" id="UP000244729">
    <property type="component" value="Chromosome"/>
</dbReference>
<protein>
    <recommendedName>
        <fullName evidence="9">Polysaccharide biosynthesis protein</fullName>
    </recommendedName>
</protein>
<keyword evidence="3 6" id="KW-0812">Transmembrane</keyword>
<feature type="transmembrane region" description="Helical" evidence="6">
    <location>
        <begin position="292"/>
        <end position="317"/>
    </location>
</feature>
<dbReference type="KEGG" id="agm:DCE93_09745"/>
<dbReference type="PANTHER" id="PTHR30250">
    <property type="entry name" value="PST FAMILY PREDICTED COLANIC ACID TRANSPORTER"/>
    <property type="match status" value="1"/>
</dbReference>
<reference evidence="7 8" key="1">
    <citation type="submission" date="2018-04" db="EMBL/GenBank/DDBJ databases">
        <authorList>
            <person name="Li J."/>
        </authorList>
    </citation>
    <scope>NUCLEOTIDE SEQUENCE [LARGE SCALE GENOMIC DNA]</scope>
    <source>
        <strain evidence="8">30A</strain>
    </source>
</reference>
<dbReference type="PANTHER" id="PTHR30250:SF11">
    <property type="entry name" value="O-ANTIGEN TRANSPORTER-RELATED"/>
    <property type="match status" value="1"/>
</dbReference>
<proteinExistence type="predicted"/>
<feature type="transmembrane region" description="Helical" evidence="6">
    <location>
        <begin position="258"/>
        <end position="280"/>
    </location>
</feature>
<evidence type="ECO:0000256" key="2">
    <source>
        <dbReference type="ARBA" id="ARBA00022475"/>
    </source>
</evidence>
<evidence type="ECO:0008006" key="9">
    <source>
        <dbReference type="Google" id="ProtNLM"/>
    </source>
</evidence>
<feature type="transmembrane region" description="Helical" evidence="6">
    <location>
        <begin position="163"/>
        <end position="184"/>
    </location>
</feature>
<dbReference type="Pfam" id="PF13440">
    <property type="entry name" value="Polysacc_synt_3"/>
    <property type="match status" value="1"/>
</dbReference>
<evidence type="ECO:0000313" key="8">
    <source>
        <dbReference type="Proteomes" id="UP000244729"/>
    </source>
</evidence>
<feature type="transmembrane region" description="Helical" evidence="6">
    <location>
        <begin position="365"/>
        <end position="385"/>
    </location>
</feature>
<feature type="transmembrane region" description="Helical" evidence="6">
    <location>
        <begin position="391"/>
        <end position="413"/>
    </location>
</feature>
<feature type="transmembrane region" description="Helical" evidence="6">
    <location>
        <begin position="59"/>
        <end position="81"/>
    </location>
</feature>
<dbReference type="OrthoDB" id="4833037at2"/>
<name>A0A2S0WXA7_9MICO</name>
<dbReference type="AlphaFoldDB" id="A0A2S0WXA7"/>
<gene>
    <name evidence="7" type="ORF">DCE93_09745</name>
</gene>
<feature type="transmembrane region" description="Helical" evidence="6">
    <location>
        <begin position="101"/>
        <end position="124"/>
    </location>
</feature>
<organism evidence="7 8">
    <name type="scientific">Agromyces badenianii</name>
    <dbReference type="NCBI Taxonomy" id="2080742"/>
    <lineage>
        <taxon>Bacteria</taxon>
        <taxon>Bacillati</taxon>
        <taxon>Actinomycetota</taxon>
        <taxon>Actinomycetes</taxon>
        <taxon>Micrococcales</taxon>
        <taxon>Microbacteriaceae</taxon>
        <taxon>Agromyces</taxon>
    </lineage>
</organism>
<evidence type="ECO:0000313" key="7">
    <source>
        <dbReference type="EMBL" id="AWB95910.1"/>
    </source>
</evidence>
<evidence type="ECO:0000256" key="5">
    <source>
        <dbReference type="ARBA" id="ARBA00023136"/>
    </source>
</evidence>
<dbReference type="RefSeq" id="WP_108595717.1">
    <property type="nucleotide sequence ID" value="NZ_CP028913.1"/>
</dbReference>
<keyword evidence="2" id="KW-1003">Cell membrane</keyword>
<keyword evidence="8" id="KW-1185">Reference proteome</keyword>
<evidence type="ECO:0000256" key="3">
    <source>
        <dbReference type="ARBA" id="ARBA00022692"/>
    </source>
</evidence>
<dbReference type="GO" id="GO:0005886">
    <property type="term" value="C:plasma membrane"/>
    <property type="evidence" value="ECO:0007669"/>
    <property type="project" value="UniProtKB-SubCell"/>
</dbReference>
<feature type="transmembrane region" description="Helical" evidence="6">
    <location>
        <begin position="27"/>
        <end position="47"/>
    </location>
</feature>
<accession>A0A2S0WXA7</accession>